<gene>
    <name evidence="5" type="primary">GNB1L</name>
    <name evidence="5" type="ORF">DERF_011456</name>
    <name evidence="4" type="ORF">HUG17_10603</name>
</gene>
<dbReference type="EMBL" id="SDOV01000006">
    <property type="protein sequence ID" value="KAH7640123.1"/>
    <property type="molecule type" value="Genomic_DNA"/>
</dbReference>
<reference evidence="5" key="1">
    <citation type="submission" date="2013-05" db="EMBL/GenBank/DDBJ databases">
        <authorList>
            <person name="Yim A.K.Y."/>
            <person name="Chan T.F."/>
            <person name="Ji K.M."/>
            <person name="Liu X.Y."/>
            <person name="Zhou J.W."/>
            <person name="Li R.Q."/>
            <person name="Yang K.Y."/>
            <person name="Li J."/>
            <person name="Li M."/>
            <person name="Law P.T.W."/>
            <person name="Wu Y.L."/>
            <person name="Cai Z.L."/>
            <person name="Qin H."/>
            <person name="Bao Y."/>
            <person name="Leung R.K.K."/>
            <person name="Ng P.K.S."/>
            <person name="Zou J."/>
            <person name="Zhong X.J."/>
            <person name="Ran P.X."/>
            <person name="Zhong N.S."/>
            <person name="Liu Z.G."/>
            <person name="Tsui S.K.W."/>
        </authorList>
    </citation>
    <scope>NUCLEOTIDE SEQUENCE</scope>
    <source>
        <strain evidence="5">Derf</strain>
        <tissue evidence="5">Whole organism</tissue>
    </source>
</reference>
<dbReference type="Proteomes" id="UP000790347">
    <property type="component" value="Unassembled WGS sequence"/>
</dbReference>
<keyword evidence="6" id="KW-1185">Reference proteome</keyword>
<accession>A0A922L4T5</accession>
<dbReference type="PANTHER" id="PTHR19854">
    <property type="entry name" value="TRANSDUCIN BETA-LIKE 3"/>
    <property type="match status" value="1"/>
</dbReference>
<proteinExistence type="predicted"/>
<dbReference type="SMART" id="SM00320">
    <property type="entry name" value="WD40"/>
    <property type="match status" value="3"/>
</dbReference>
<name>A0A922L4T5_DERFA</name>
<reference evidence="5" key="4">
    <citation type="journal article" date="2022" name="Res Sq">
        <title>Comparative Genomics Reveals Insights into the Divergent Evolution of Astigmatic Mites and Household Pest Adaptations.</title>
        <authorList>
            <person name="Xiong Q."/>
            <person name="Wan A.T.-Y."/>
            <person name="Liu X.-Y."/>
            <person name="Fung C.S.-H."/>
            <person name="Xiao X."/>
            <person name="Malainual N."/>
            <person name="Hou J."/>
            <person name="Wang L."/>
            <person name="Wang M."/>
            <person name="Yang K."/>
            <person name="Cui Y."/>
            <person name="Leung E."/>
            <person name="Nong W."/>
            <person name="Shin S.-K."/>
            <person name="Au S."/>
            <person name="Jeong K.Y."/>
            <person name="Chew F.T."/>
            <person name="Hui J."/>
            <person name="Leung T.F."/>
            <person name="Tungtrongchitr A."/>
            <person name="Zhong N."/>
            <person name="Liu Z."/>
            <person name="Tsui S."/>
        </authorList>
    </citation>
    <scope>NUCLEOTIDE SEQUENCE</scope>
    <source>
        <strain evidence="5">Derf</strain>
        <tissue evidence="5">Whole organism</tissue>
    </source>
</reference>
<dbReference type="Proteomes" id="UP000828236">
    <property type="component" value="Unassembled WGS sequence"/>
</dbReference>
<dbReference type="EMBL" id="ASGP02000005">
    <property type="protein sequence ID" value="KAH9506739.1"/>
    <property type="molecule type" value="Genomic_DNA"/>
</dbReference>
<dbReference type="SUPFAM" id="SSF50978">
    <property type="entry name" value="WD40 repeat-like"/>
    <property type="match status" value="1"/>
</dbReference>
<dbReference type="InterPro" id="IPR036322">
    <property type="entry name" value="WD40_repeat_dom_sf"/>
</dbReference>
<organism evidence="5 6">
    <name type="scientific">Dermatophagoides farinae</name>
    <name type="common">American house dust mite</name>
    <dbReference type="NCBI Taxonomy" id="6954"/>
    <lineage>
        <taxon>Eukaryota</taxon>
        <taxon>Metazoa</taxon>
        <taxon>Ecdysozoa</taxon>
        <taxon>Arthropoda</taxon>
        <taxon>Chelicerata</taxon>
        <taxon>Arachnida</taxon>
        <taxon>Acari</taxon>
        <taxon>Acariformes</taxon>
        <taxon>Sarcoptiformes</taxon>
        <taxon>Astigmata</taxon>
        <taxon>Psoroptidia</taxon>
        <taxon>Analgoidea</taxon>
        <taxon>Pyroglyphidae</taxon>
        <taxon>Dermatophagoidinae</taxon>
        <taxon>Dermatophagoides</taxon>
    </lineage>
</organism>
<dbReference type="PANTHER" id="PTHR19854:SF1">
    <property type="entry name" value="GUANINE NUCLEOTIDE-BINDING PROTEIN SUBUNIT BETA-LIKE PROTEIN 1"/>
    <property type="match status" value="1"/>
</dbReference>
<evidence type="ECO:0000256" key="1">
    <source>
        <dbReference type="ARBA" id="ARBA00022574"/>
    </source>
</evidence>
<dbReference type="InterPro" id="IPR001680">
    <property type="entry name" value="WD40_rpt"/>
</dbReference>
<keyword evidence="4" id="KW-0436">Ligase</keyword>
<evidence type="ECO:0000256" key="2">
    <source>
        <dbReference type="ARBA" id="ARBA00022737"/>
    </source>
</evidence>
<evidence type="ECO:0000313" key="4">
    <source>
        <dbReference type="EMBL" id="KAH7640123.1"/>
    </source>
</evidence>
<reference evidence="4" key="2">
    <citation type="submission" date="2020-06" db="EMBL/GenBank/DDBJ databases">
        <authorList>
            <person name="Ji K."/>
            <person name="Li J."/>
        </authorList>
    </citation>
    <scope>NUCLEOTIDE SEQUENCE</scope>
    <source>
        <strain evidence="4">JKM2019</strain>
        <tissue evidence="4">Whole body</tissue>
    </source>
</reference>
<feature type="domain" description="Anaphase-promoting complex subunit 4-like WD40" evidence="3">
    <location>
        <begin position="267"/>
        <end position="319"/>
    </location>
</feature>
<keyword evidence="1" id="KW-0853">WD repeat</keyword>
<sequence length="357" mass="41026">MTKIPEPLHIFGDFNQESYVTAIDIHKSNNGEIFVICGYHNGLISTWLLSTYRCQQQIQLDDHIKDKNIELSPVRSLIYINARQTLVIRLARGNVLLFHFDLNDSKKFYLINHWRTFELTFAKMTSLIDDLFIPYLDPDNSNQINLMHLYQPNVIIKIIAKEKIDHGIIMAIHSFIDSEKFLYNFIAYEDGFLTINKSYFDSNKTIMDSETISSIQIQNEGILHMDYNDCVKQGIACYAPNEVVLWKCSIGNERLIDNSKIKRFTINSESITCCSIRPDGKIFAIGSGDGRIRIFSTKIGRPLAVISYHHESIETLRFTLNLHSNNDGDNLKKYLLFASSQDGSISIWSLYNSDSNL</sequence>
<comment type="caution">
    <text evidence="5">The sequence shown here is derived from an EMBL/GenBank/DDBJ whole genome shotgun (WGS) entry which is preliminary data.</text>
</comment>
<reference evidence="4" key="3">
    <citation type="journal article" date="2021" name="World Allergy Organ. J.">
        <title>Chromosome-level assembly of Dermatophagoides farinae genome and transcriptome reveals two novel allergens Der f 37 and Der f 39.</title>
        <authorList>
            <person name="Chen J."/>
            <person name="Cai Z."/>
            <person name="Fan D."/>
            <person name="Hu J."/>
            <person name="Hou Y."/>
            <person name="He Y."/>
            <person name="Zhang Z."/>
            <person name="Zhao Z."/>
            <person name="Gao P."/>
            <person name="Hu W."/>
            <person name="Sun J."/>
            <person name="Li J."/>
            <person name="Ji K."/>
        </authorList>
    </citation>
    <scope>NUCLEOTIDE SEQUENCE</scope>
    <source>
        <strain evidence="4">JKM2019</strain>
    </source>
</reference>
<dbReference type="Pfam" id="PF12894">
    <property type="entry name" value="ANAPC4_WD40"/>
    <property type="match status" value="1"/>
</dbReference>
<keyword evidence="2" id="KW-0677">Repeat</keyword>
<dbReference type="InterPro" id="IPR024977">
    <property type="entry name" value="Apc4-like_WD40_dom"/>
</dbReference>
<evidence type="ECO:0000313" key="5">
    <source>
        <dbReference type="EMBL" id="KAH9506739.1"/>
    </source>
</evidence>
<evidence type="ECO:0000259" key="3">
    <source>
        <dbReference type="Pfam" id="PF12894"/>
    </source>
</evidence>
<protein>
    <submittedName>
        <fullName evidence="5">Guanine nucleotide binding protein (G protein), beta polypeptide 1-like</fullName>
    </submittedName>
    <submittedName>
        <fullName evidence="4">Isoleucine-trna ligase</fullName>
    </submittedName>
</protein>
<dbReference type="InterPro" id="IPR015943">
    <property type="entry name" value="WD40/YVTN_repeat-like_dom_sf"/>
</dbReference>
<dbReference type="AlphaFoldDB" id="A0A922L4T5"/>
<evidence type="ECO:0000313" key="6">
    <source>
        <dbReference type="Proteomes" id="UP000790347"/>
    </source>
</evidence>
<dbReference type="GO" id="GO:0016874">
    <property type="term" value="F:ligase activity"/>
    <property type="evidence" value="ECO:0007669"/>
    <property type="project" value="UniProtKB-KW"/>
</dbReference>
<dbReference type="Gene3D" id="2.130.10.10">
    <property type="entry name" value="YVTN repeat-like/Quinoprotein amine dehydrogenase"/>
    <property type="match status" value="1"/>
</dbReference>